<organism evidence="1 2">
    <name type="scientific">Vigna angularis var. angularis</name>
    <dbReference type="NCBI Taxonomy" id="157739"/>
    <lineage>
        <taxon>Eukaryota</taxon>
        <taxon>Viridiplantae</taxon>
        <taxon>Streptophyta</taxon>
        <taxon>Embryophyta</taxon>
        <taxon>Tracheophyta</taxon>
        <taxon>Spermatophyta</taxon>
        <taxon>Magnoliopsida</taxon>
        <taxon>eudicotyledons</taxon>
        <taxon>Gunneridae</taxon>
        <taxon>Pentapetalae</taxon>
        <taxon>rosids</taxon>
        <taxon>fabids</taxon>
        <taxon>Fabales</taxon>
        <taxon>Fabaceae</taxon>
        <taxon>Papilionoideae</taxon>
        <taxon>50 kb inversion clade</taxon>
        <taxon>NPAAA clade</taxon>
        <taxon>indigoferoid/millettioid clade</taxon>
        <taxon>Phaseoleae</taxon>
        <taxon>Vigna</taxon>
    </lineage>
</organism>
<keyword evidence="2" id="KW-1185">Reference proteome</keyword>
<dbReference type="EMBL" id="AP015041">
    <property type="protein sequence ID" value="BAT94929.1"/>
    <property type="molecule type" value="Genomic_DNA"/>
</dbReference>
<protein>
    <submittedName>
        <fullName evidence="1">Uncharacterized protein</fullName>
    </submittedName>
</protein>
<accession>A0A0S3SQ25</accession>
<sequence length="150" mass="16587">MAVGQAFEKALDEDGRLGLGDWAVNDAVEERVGLAEVHDDGEIIVVLEDIEDLKDVRVRREKGHEFWFVLETLAVGGIGEERLVDDLAGVGFVGERVETAEDGSEPSTTDLLVYLSEFRMTFVLSLKFGKVAEFTSMGCSHLDFDFKLTT</sequence>
<gene>
    <name evidence="1" type="primary">Vigan.08G158100</name>
    <name evidence="1" type="ORF">VIGAN_08158100</name>
</gene>
<dbReference type="Proteomes" id="UP000291084">
    <property type="component" value="Chromosome 8"/>
</dbReference>
<name>A0A0S3SQ25_PHAAN</name>
<evidence type="ECO:0000313" key="1">
    <source>
        <dbReference type="EMBL" id="BAT94929.1"/>
    </source>
</evidence>
<evidence type="ECO:0000313" key="2">
    <source>
        <dbReference type="Proteomes" id="UP000291084"/>
    </source>
</evidence>
<proteinExistence type="predicted"/>
<reference evidence="1 2" key="1">
    <citation type="journal article" date="2015" name="Sci. Rep.">
        <title>The power of single molecule real-time sequencing technology in the de novo assembly of a eukaryotic genome.</title>
        <authorList>
            <person name="Sakai H."/>
            <person name="Naito K."/>
            <person name="Ogiso-Tanaka E."/>
            <person name="Takahashi Y."/>
            <person name="Iseki K."/>
            <person name="Muto C."/>
            <person name="Satou K."/>
            <person name="Teruya K."/>
            <person name="Shiroma A."/>
            <person name="Shimoji M."/>
            <person name="Hirano T."/>
            <person name="Itoh T."/>
            <person name="Kaga A."/>
            <person name="Tomooka N."/>
        </authorList>
    </citation>
    <scope>NUCLEOTIDE SEQUENCE [LARGE SCALE GENOMIC DNA]</scope>
    <source>
        <strain evidence="2">cv. Shumari</strain>
    </source>
</reference>
<dbReference type="AlphaFoldDB" id="A0A0S3SQ25"/>